<dbReference type="InterPro" id="IPR002109">
    <property type="entry name" value="Glutaredoxin"/>
</dbReference>
<evidence type="ECO:0000313" key="7">
    <source>
        <dbReference type="Proteomes" id="UP000813463"/>
    </source>
</evidence>
<dbReference type="RefSeq" id="XP_021838635.2">
    <property type="nucleotide sequence ID" value="XM_021982943.2"/>
</dbReference>
<evidence type="ECO:0000259" key="6">
    <source>
        <dbReference type="Pfam" id="PF00462"/>
    </source>
</evidence>
<reference evidence="7" key="1">
    <citation type="journal article" date="2021" name="Nat. Commun.">
        <title>Genomic analyses provide insights into spinach domestication and the genetic basis of agronomic traits.</title>
        <authorList>
            <person name="Cai X."/>
            <person name="Sun X."/>
            <person name="Xu C."/>
            <person name="Sun H."/>
            <person name="Wang X."/>
            <person name="Ge C."/>
            <person name="Zhang Z."/>
            <person name="Wang Q."/>
            <person name="Fei Z."/>
            <person name="Jiao C."/>
            <person name="Wang Q."/>
        </authorList>
    </citation>
    <scope>NUCLEOTIDE SEQUENCE [LARGE SCALE GENOMIC DNA]</scope>
    <source>
        <strain evidence="7">cv. Varoflay</strain>
    </source>
</reference>
<dbReference type="GO" id="GO:0005737">
    <property type="term" value="C:cytoplasm"/>
    <property type="evidence" value="ECO:0007669"/>
    <property type="project" value="UniProtKB-SubCell"/>
</dbReference>
<dbReference type="AlphaFoldDB" id="A0A9R0JLF8"/>
<evidence type="ECO:0000256" key="4">
    <source>
        <dbReference type="ARBA" id="ARBA00023284"/>
    </source>
</evidence>
<dbReference type="NCBIfam" id="TIGR02189">
    <property type="entry name" value="GlrX-like_plant"/>
    <property type="match status" value="1"/>
</dbReference>
<comment type="similarity">
    <text evidence="2">Belongs to the glutaredoxin family. CC-type subfamily.</text>
</comment>
<keyword evidence="3" id="KW-0963">Cytoplasm</keyword>
<dbReference type="InterPro" id="IPR011905">
    <property type="entry name" value="GlrX-like_pln_2"/>
</dbReference>
<name>A0A9R0JLF8_SPIOL</name>
<evidence type="ECO:0000313" key="8">
    <source>
        <dbReference type="RefSeq" id="XP_021838635.2"/>
    </source>
</evidence>
<evidence type="ECO:0000256" key="1">
    <source>
        <dbReference type="ARBA" id="ARBA00004496"/>
    </source>
</evidence>
<dbReference type="KEGG" id="soe:110778387"/>
<feature type="region of interest" description="Disordered" evidence="5">
    <location>
        <begin position="16"/>
        <end position="39"/>
    </location>
</feature>
<dbReference type="Proteomes" id="UP000813463">
    <property type="component" value="Chromosome 6"/>
</dbReference>
<dbReference type="PROSITE" id="PS51354">
    <property type="entry name" value="GLUTAREDOXIN_2"/>
    <property type="match status" value="1"/>
</dbReference>
<accession>A0A9R0JLF8</accession>
<dbReference type="PANTHER" id="PTHR10168">
    <property type="entry name" value="GLUTAREDOXIN"/>
    <property type="match status" value="1"/>
</dbReference>
<sequence>MQEALPYKRWEVPARPVPPSSVAASNNNGNGNGNVDNNSNTITTMEVLVKENPVIVFGKRGCCMCHVVRKLLLGLGVNPPVFEIDTHANDESLLLTSFTKNVNNVNNNNNNNLQFPLVFVGGELFGGLEKVMATHLSGELVPILKQAGALWL</sequence>
<comment type="subcellular location">
    <subcellularLocation>
        <location evidence="1">Cytoplasm</location>
    </subcellularLocation>
</comment>
<protein>
    <submittedName>
        <fullName evidence="8">Glutaredoxin-C9-like</fullName>
    </submittedName>
</protein>
<proteinExistence type="inferred from homology"/>
<reference evidence="8" key="2">
    <citation type="submission" date="2025-08" db="UniProtKB">
        <authorList>
            <consortium name="RefSeq"/>
        </authorList>
    </citation>
    <scope>IDENTIFICATION</scope>
    <source>
        <tissue evidence="8">Leaf</tissue>
    </source>
</reference>
<feature type="domain" description="Glutaredoxin" evidence="6">
    <location>
        <begin position="54"/>
        <end position="124"/>
    </location>
</feature>
<organism evidence="7 8">
    <name type="scientific">Spinacia oleracea</name>
    <name type="common">Spinach</name>
    <dbReference type="NCBI Taxonomy" id="3562"/>
    <lineage>
        <taxon>Eukaryota</taxon>
        <taxon>Viridiplantae</taxon>
        <taxon>Streptophyta</taxon>
        <taxon>Embryophyta</taxon>
        <taxon>Tracheophyta</taxon>
        <taxon>Spermatophyta</taxon>
        <taxon>Magnoliopsida</taxon>
        <taxon>eudicotyledons</taxon>
        <taxon>Gunneridae</taxon>
        <taxon>Pentapetalae</taxon>
        <taxon>Caryophyllales</taxon>
        <taxon>Chenopodiaceae</taxon>
        <taxon>Chenopodioideae</taxon>
        <taxon>Anserineae</taxon>
        <taxon>Spinacia</taxon>
    </lineage>
</organism>
<feature type="compositionally biased region" description="Low complexity" evidence="5">
    <location>
        <begin position="20"/>
        <end position="39"/>
    </location>
</feature>
<dbReference type="InterPro" id="IPR036249">
    <property type="entry name" value="Thioredoxin-like_sf"/>
</dbReference>
<keyword evidence="4" id="KW-0676">Redox-active center</keyword>
<keyword evidence="7" id="KW-1185">Reference proteome</keyword>
<dbReference type="SUPFAM" id="SSF52833">
    <property type="entry name" value="Thioredoxin-like"/>
    <property type="match status" value="1"/>
</dbReference>
<dbReference type="GeneID" id="110778387"/>
<evidence type="ECO:0000256" key="5">
    <source>
        <dbReference type="SAM" id="MobiDB-lite"/>
    </source>
</evidence>
<dbReference type="Pfam" id="PF00462">
    <property type="entry name" value="Glutaredoxin"/>
    <property type="match status" value="1"/>
</dbReference>
<evidence type="ECO:0000256" key="3">
    <source>
        <dbReference type="ARBA" id="ARBA00022490"/>
    </source>
</evidence>
<evidence type="ECO:0000256" key="2">
    <source>
        <dbReference type="ARBA" id="ARBA00007568"/>
    </source>
</evidence>
<dbReference type="Gene3D" id="3.40.30.10">
    <property type="entry name" value="Glutaredoxin"/>
    <property type="match status" value="1"/>
</dbReference>
<gene>
    <name evidence="8" type="primary">LOC110778387</name>
</gene>